<keyword evidence="3" id="KW-1185">Reference proteome</keyword>
<reference evidence="1" key="1">
    <citation type="journal article" date="2014" name="Arch. Virol.">
        <title>Complete genome sequence of Agrotis segetum granulovirus Shanghai strain.</title>
        <authorList>
            <person name="Zhang X."/>
            <person name="Liang Z."/>
            <person name="Yin X."/>
            <person name="Wang J."/>
            <person name="Shao X."/>
        </authorList>
    </citation>
    <scope>NUCLEOTIDE SEQUENCE</scope>
    <source>
        <strain evidence="1">L1</strain>
    </source>
</reference>
<name>A0A023MIJ4_GVAS</name>
<organism evidence="1">
    <name type="scientific">Agrotis segetum granulosis virus</name>
    <name type="common">AsGV</name>
    <name type="synonym">Agrotis segetum granulovirus</name>
    <dbReference type="NCBI Taxonomy" id="10464"/>
    <lineage>
        <taxon>Viruses</taxon>
        <taxon>Viruses incertae sedis</taxon>
        <taxon>Naldaviricetes</taxon>
        <taxon>Lefavirales</taxon>
        <taxon>Baculoviridae</taxon>
        <taxon>Betabaculovirus</taxon>
        <taxon>Betabaculovirus agsegetum</taxon>
    </lineage>
</organism>
<dbReference type="EMBL" id="KC994902">
    <property type="protein sequence ID" value="AHN92064.1"/>
    <property type="molecule type" value="Genomic_DNA"/>
</dbReference>
<evidence type="ECO:0000313" key="1">
    <source>
        <dbReference type="EMBL" id="AHN92064.1"/>
    </source>
</evidence>
<evidence type="ECO:0000313" key="2">
    <source>
        <dbReference type="EMBL" id="AKN63299.1"/>
    </source>
</evidence>
<accession>A0A023MIJ4</accession>
<organismHost>
    <name type="scientific">Agrotis segetum</name>
    <name type="common">Turnip moth</name>
    <dbReference type="NCBI Taxonomy" id="47767"/>
</organismHost>
<dbReference type="EMBL" id="KR584663">
    <property type="protein sequence ID" value="AKN63299.1"/>
    <property type="molecule type" value="Genomic_DNA"/>
</dbReference>
<sequence length="57" mass="6814">MKIKAPNLWPVNSADFVYKKGRIMHNLRNRRTLQKLISFFLSKKGQVNPLAYLWRLI</sequence>
<proteinExistence type="predicted"/>
<evidence type="ECO:0000313" key="3">
    <source>
        <dbReference type="Proteomes" id="UP000232958"/>
    </source>
</evidence>
<gene>
    <name evidence="1" type="ORF">AsGV025</name>
</gene>
<dbReference type="Proteomes" id="UP000232958">
    <property type="component" value="Segment"/>
</dbReference>
<reference evidence="2 3" key="2">
    <citation type="submission" date="2015-05" db="EMBL/GenBank/DDBJ databases">
        <title>Complete Sequence of an Agrotis segetum granulovirus isolate from Europe.</title>
        <authorList>
            <person name="Gueli Alletti G."/>
            <person name="Wennmann J.T."/>
            <person name="Jehle J.A."/>
        </authorList>
    </citation>
    <scope>NUCLEOTIDE SEQUENCE [LARGE SCALE GENOMIC DNA]</scope>
    <source>
        <strain evidence="2 3">DA</strain>
    </source>
</reference>
<protein>
    <submittedName>
        <fullName evidence="1">Uncharacterized protein</fullName>
    </submittedName>
</protein>